<dbReference type="GO" id="GO:0005524">
    <property type="term" value="F:ATP binding"/>
    <property type="evidence" value="ECO:0007669"/>
    <property type="project" value="UniProtKB-KW"/>
</dbReference>
<evidence type="ECO:0000313" key="9">
    <source>
        <dbReference type="Proteomes" id="UP000523821"/>
    </source>
</evidence>
<dbReference type="AlphaFoldDB" id="A0A7W9L2E3"/>
<comment type="caution">
    <text evidence="8">The sequence shown here is derived from an EMBL/GenBank/DDBJ whole genome shotgun (WGS) entry which is preliminary data.</text>
</comment>
<evidence type="ECO:0000256" key="2">
    <source>
        <dbReference type="ARBA" id="ARBA00022448"/>
    </source>
</evidence>
<comment type="similarity">
    <text evidence="1">Belongs to the ABC transporter superfamily.</text>
</comment>
<evidence type="ECO:0000256" key="6">
    <source>
        <dbReference type="ARBA" id="ARBA00022840"/>
    </source>
</evidence>
<reference evidence="8 9" key="1">
    <citation type="submission" date="2020-08" db="EMBL/GenBank/DDBJ databases">
        <title>Genomic Encyclopedia of Type Strains, Phase IV (KMG-IV): sequencing the most valuable type-strain genomes for metagenomic binning, comparative biology and taxonomic classification.</title>
        <authorList>
            <person name="Goeker M."/>
        </authorList>
    </citation>
    <scope>NUCLEOTIDE SEQUENCE [LARGE SCALE GENOMIC DNA]</scope>
    <source>
        <strain evidence="8 9">DSM 16268</strain>
    </source>
</reference>
<keyword evidence="3" id="KW-0762">Sugar transport</keyword>
<evidence type="ECO:0000313" key="8">
    <source>
        <dbReference type="EMBL" id="MBB5753444.1"/>
    </source>
</evidence>
<dbReference type="Proteomes" id="UP000523821">
    <property type="component" value="Unassembled WGS sequence"/>
</dbReference>
<dbReference type="CDD" id="cd03216">
    <property type="entry name" value="ABC_Carb_Monos_I"/>
    <property type="match status" value="1"/>
</dbReference>
<accession>A0A7W9L2E3</accession>
<dbReference type="InterPro" id="IPR003439">
    <property type="entry name" value="ABC_transporter-like_ATP-bd"/>
</dbReference>
<evidence type="ECO:0000256" key="5">
    <source>
        <dbReference type="ARBA" id="ARBA00022741"/>
    </source>
</evidence>
<keyword evidence="6 8" id="KW-0067">ATP-binding</keyword>
<dbReference type="Gene3D" id="3.40.50.300">
    <property type="entry name" value="P-loop containing nucleotide triphosphate hydrolases"/>
    <property type="match status" value="2"/>
</dbReference>
<dbReference type="InterPro" id="IPR003593">
    <property type="entry name" value="AAA+_ATPase"/>
</dbReference>
<protein>
    <submittedName>
        <fullName evidence="8">Ribose transport system ATP-binding protein</fullName>
    </submittedName>
</protein>
<dbReference type="PROSITE" id="PS00211">
    <property type="entry name" value="ABC_TRANSPORTER_1"/>
    <property type="match status" value="1"/>
</dbReference>
<organism evidence="8 9">
    <name type="scientific">Prosthecomicrobium pneumaticum</name>
    <dbReference type="NCBI Taxonomy" id="81895"/>
    <lineage>
        <taxon>Bacteria</taxon>
        <taxon>Pseudomonadati</taxon>
        <taxon>Pseudomonadota</taxon>
        <taxon>Alphaproteobacteria</taxon>
        <taxon>Hyphomicrobiales</taxon>
        <taxon>Kaistiaceae</taxon>
        <taxon>Prosthecomicrobium</taxon>
    </lineage>
</organism>
<proteinExistence type="inferred from homology"/>
<gene>
    <name evidence="8" type="ORF">GGQ63_002514</name>
</gene>
<dbReference type="SUPFAM" id="SSF52540">
    <property type="entry name" value="P-loop containing nucleoside triphosphate hydrolases"/>
    <property type="match status" value="2"/>
</dbReference>
<sequence length="517" mass="54001">MVGELADALVVEGIAKAYGATVALERVDLSLRAGEVHALLGENGAGKSTLVKILSGVVRPDAGRMTLAGAAFAPHALLDSRAAGVATAFQELSLLPNLTVAENLMMPRMPRGALGLASARATRAAARDILARYGLSRIDAAEKVGALALAERQRLEIVRAMEHASKVLVLDEPTAALAEVEWLFGLVRRVTARGVAVLYISHRLAEVRALCARATVLRNGRSIATVDLSGASDADIFEMMVGRRVRGERAVRARPAADAPAVIALDRLSGGSLREVSLTLGKGEVLGIAALEGQGQRDLFRILAGLARPSGGTIRIDGAATSLRNPRAALKAGGGLAYVPEERKTEGILSSLTAAGNITLPVAGRIARGGLIWKGLEQGAARRVSGHVDLAERYLGFPVGDLSGGNQQKALLARTLLTGARTLLLFDPTRGVDVGTKQSIYAAIRRFADDGGSVLFYSSELPEVIDLADRCLVLYGGRVFAEFAGDELEEHRLVGALVGHAAGPGKEGADAARGAAR</sequence>
<name>A0A7W9L2E3_9HYPH</name>
<evidence type="ECO:0000256" key="1">
    <source>
        <dbReference type="ARBA" id="ARBA00005417"/>
    </source>
</evidence>
<dbReference type="PANTHER" id="PTHR43790:SF9">
    <property type="entry name" value="GALACTOFURANOSE TRANSPORTER ATP-BINDING PROTEIN YTFR"/>
    <property type="match status" value="1"/>
</dbReference>
<dbReference type="EMBL" id="JACHOO010000005">
    <property type="protein sequence ID" value="MBB5753444.1"/>
    <property type="molecule type" value="Genomic_DNA"/>
</dbReference>
<dbReference type="CDD" id="cd03215">
    <property type="entry name" value="ABC_Carb_Monos_II"/>
    <property type="match status" value="1"/>
</dbReference>
<feature type="domain" description="ABC transporter" evidence="7">
    <location>
        <begin position="245"/>
        <end position="501"/>
    </location>
</feature>
<evidence type="ECO:0000256" key="3">
    <source>
        <dbReference type="ARBA" id="ARBA00022597"/>
    </source>
</evidence>
<keyword evidence="5" id="KW-0547">Nucleotide-binding</keyword>
<evidence type="ECO:0000256" key="4">
    <source>
        <dbReference type="ARBA" id="ARBA00022737"/>
    </source>
</evidence>
<dbReference type="SMART" id="SM00382">
    <property type="entry name" value="AAA"/>
    <property type="match status" value="1"/>
</dbReference>
<dbReference type="InterPro" id="IPR050107">
    <property type="entry name" value="ABC_carbohydrate_import_ATPase"/>
</dbReference>
<dbReference type="GO" id="GO:0016887">
    <property type="term" value="F:ATP hydrolysis activity"/>
    <property type="evidence" value="ECO:0007669"/>
    <property type="project" value="InterPro"/>
</dbReference>
<dbReference type="PROSITE" id="PS50893">
    <property type="entry name" value="ABC_TRANSPORTER_2"/>
    <property type="match status" value="2"/>
</dbReference>
<dbReference type="PANTHER" id="PTHR43790">
    <property type="entry name" value="CARBOHYDRATE TRANSPORT ATP-BINDING PROTEIN MG119-RELATED"/>
    <property type="match status" value="1"/>
</dbReference>
<feature type="domain" description="ABC transporter" evidence="7">
    <location>
        <begin position="9"/>
        <end position="244"/>
    </location>
</feature>
<dbReference type="RefSeq" id="WP_183856299.1">
    <property type="nucleotide sequence ID" value="NZ_JACHOO010000005.1"/>
</dbReference>
<evidence type="ECO:0000259" key="7">
    <source>
        <dbReference type="PROSITE" id="PS50893"/>
    </source>
</evidence>
<dbReference type="InterPro" id="IPR027417">
    <property type="entry name" value="P-loop_NTPase"/>
</dbReference>
<keyword evidence="4" id="KW-0677">Repeat</keyword>
<dbReference type="InterPro" id="IPR017871">
    <property type="entry name" value="ABC_transporter-like_CS"/>
</dbReference>
<keyword evidence="2" id="KW-0813">Transport</keyword>
<dbReference type="Pfam" id="PF00005">
    <property type="entry name" value="ABC_tran"/>
    <property type="match status" value="2"/>
</dbReference>
<keyword evidence="9" id="KW-1185">Reference proteome</keyword>